<comment type="similarity">
    <text evidence="3">Belongs to the bacterial flagellin family.</text>
</comment>
<dbReference type="Pfam" id="PF00669">
    <property type="entry name" value="Flagellin_N"/>
    <property type="match status" value="1"/>
</dbReference>
<name>W7QXE0_9ALTE</name>
<evidence type="ECO:0000256" key="5">
    <source>
        <dbReference type="ARBA" id="ARBA00023143"/>
    </source>
</evidence>
<sequence>MRLTTNLIYDRSLQGILETQKKLVRANDVLVKQTNILKPSDDPSGATKVVRFDEDLSRLEQFSKNTIQLKNQLSTQETALTGINNSLTRAHTLSIQAGNGAFDDTDRRAMAVELDLIKQEIADLMNSKNSQGDYIFAGAKSDKPPFIQDSSGSYIYQGDENVKKVQISETLKVEAGIPGSGFSIFEDTAARNGVTIAGSSTASGSYRLENGDSFDNFHQQNYLKIPPSPAGSNDYSVVFGTGTYQVQDNSGNVLDSGNFTAGTPINFKGLEFSVNGTPTAGQQLDFTLNDPAKRNILNSLDELISRLRDPQGAGDSLNDTIQNTLFSINQSQENVGFARSEIGGRINVIDSVDMSNKDLEINVKSAKAKVSEADFAEAVTELQKQETAYQVSNTTFGRITGLSLFNFL</sequence>
<gene>
    <name evidence="7" type="primary">flgL</name>
    <name evidence="7" type="ORF">DS2_10022</name>
</gene>
<comment type="caution">
    <text evidence="7">The sequence shown here is derived from an EMBL/GenBank/DDBJ whole genome shotgun (WGS) entry which is preliminary data.</text>
</comment>
<dbReference type="EMBL" id="ARZY01000017">
    <property type="protein sequence ID" value="EWH09955.1"/>
    <property type="molecule type" value="Genomic_DNA"/>
</dbReference>
<keyword evidence="4" id="KW-0964">Secreted</keyword>
<evidence type="ECO:0000259" key="6">
    <source>
        <dbReference type="Pfam" id="PF00669"/>
    </source>
</evidence>
<dbReference type="eggNOG" id="COG1344">
    <property type="taxonomic scope" value="Bacteria"/>
</dbReference>
<dbReference type="GO" id="GO:0005198">
    <property type="term" value="F:structural molecule activity"/>
    <property type="evidence" value="ECO:0007669"/>
    <property type="project" value="InterPro"/>
</dbReference>
<keyword evidence="8" id="KW-1185">Reference proteome</keyword>
<evidence type="ECO:0000313" key="8">
    <source>
        <dbReference type="Proteomes" id="UP000019276"/>
    </source>
</evidence>
<keyword evidence="7" id="KW-0969">Cilium</keyword>
<dbReference type="InterPro" id="IPR001492">
    <property type="entry name" value="Flagellin"/>
</dbReference>
<accession>W7QXE0</accession>
<dbReference type="Gene3D" id="1.20.1330.10">
    <property type="entry name" value="f41 fragment of flagellin, N-terminal domain"/>
    <property type="match status" value="2"/>
</dbReference>
<proteinExistence type="inferred from homology"/>
<evidence type="ECO:0000256" key="2">
    <source>
        <dbReference type="ARBA" id="ARBA00004613"/>
    </source>
</evidence>
<dbReference type="Proteomes" id="UP000019276">
    <property type="component" value="Unassembled WGS sequence"/>
</dbReference>
<dbReference type="OrthoDB" id="9768249at2"/>
<dbReference type="GO" id="GO:0009424">
    <property type="term" value="C:bacterial-type flagellum hook"/>
    <property type="evidence" value="ECO:0007669"/>
    <property type="project" value="InterPro"/>
</dbReference>
<dbReference type="GO" id="GO:0071973">
    <property type="term" value="P:bacterial-type flagellum-dependent cell motility"/>
    <property type="evidence" value="ECO:0007669"/>
    <property type="project" value="InterPro"/>
</dbReference>
<dbReference type="RefSeq" id="WP_035014622.1">
    <property type="nucleotide sequence ID" value="NZ_ARZY01000017.1"/>
</dbReference>
<feature type="domain" description="Flagellin N-terminal" evidence="6">
    <location>
        <begin position="5"/>
        <end position="140"/>
    </location>
</feature>
<evidence type="ECO:0000256" key="4">
    <source>
        <dbReference type="ARBA" id="ARBA00022525"/>
    </source>
</evidence>
<dbReference type="NCBIfam" id="TIGR02550">
    <property type="entry name" value="flagell_flgL"/>
    <property type="match status" value="1"/>
</dbReference>
<keyword evidence="7" id="KW-0282">Flagellum</keyword>
<dbReference type="GO" id="GO:0005576">
    <property type="term" value="C:extracellular region"/>
    <property type="evidence" value="ECO:0007669"/>
    <property type="project" value="UniProtKB-SubCell"/>
</dbReference>
<dbReference type="PANTHER" id="PTHR42792:SF1">
    <property type="entry name" value="FLAGELLAR HOOK-ASSOCIATED PROTEIN 3"/>
    <property type="match status" value="1"/>
</dbReference>
<comment type="subcellular location">
    <subcellularLocation>
        <location evidence="1">Bacterial flagellum</location>
    </subcellularLocation>
    <subcellularLocation>
        <location evidence="2">Secreted</location>
    </subcellularLocation>
</comment>
<dbReference type="InterPro" id="IPR013384">
    <property type="entry name" value="Flagell_FlgL"/>
</dbReference>
<dbReference type="STRING" id="1328313.DS2_10022"/>
<dbReference type="SUPFAM" id="SSF64518">
    <property type="entry name" value="Phase 1 flagellin"/>
    <property type="match status" value="1"/>
</dbReference>
<evidence type="ECO:0000256" key="1">
    <source>
        <dbReference type="ARBA" id="ARBA00004365"/>
    </source>
</evidence>
<dbReference type="InterPro" id="IPR001029">
    <property type="entry name" value="Flagellin_N"/>
</dbReference>
<protein>
    <submittedName>
        <fullName evidence="7">Flagellar hook-associated protein FlgL</fullName>
    </submittedName>
</protein>
<reference evidence="7 8" key="1">
    <citation type="journal article" date="2014" name="Genome Announc.">
        <title>Draft Genome Sequence of the Agar-Degrading Bacterium Catenovulum sp. Strain DS-2, Isolated from Intestines of Haliotis diversicolor.</title>
        <authorList>
            <person name="Shan D."/>
            <person name="Li X."/>
            <person name="Gu Z."/>
            <person name="Wei G."/>
            <person name="Gao Z."/>
            <person name="Shao Z."/>
        </authorList>
    </citation>
    <scope>NUCLEOTIDE SEQUENCE [LARGE SCALE GENOMIC DNA]</scope>
    <source>
        <strain evidence="7 8">DS-2</strain>
    </source>
</reference>
<keyword evidence="7" id="KW-0966">Cell projection</keyword>
<evidence type="ECO:0000256" key="3">
    <source>
        <dbReference type="ARBA" id="ARBA00005709"/>
    </source>
</evidence>
<keyword evidence="5" id="KW-0975">Bacterial flagellum</keyword>
<organism evidence="7 8">
    <name type="scientific">Catenovulum agarivorans DS-2</name>
    <dbReference type="NCBI Taxonomy" id="1328313"/>
    <lineage>
        <taxon>Bacteria</taxon>
        <taxon>Pseudomonadati</taxon>
        <taxon>Pseudomonadota</taxon>
        <taxon>Gammaproteobacteria</taxon>
        <taxon>Alteromonadales</taxon>
        <taxon>Alteromonadaceae</taxon>
        <taxon>Catenovulum</taxon>
    </lineage>
</organism>
<evidence type="ECO:0000313" key="7">
    <source>
        <dbReference type="EMBL" id="EWH09955.1"/>
    </source>
</evidence>
<dbReference type="PANTHER" id="PTHR42792">
    <property type="entry name" value="FLAGELLIN"/>
    <property type="match status" value="1"/>
</dbReference>
<dbReference type="AlphaFoldDB" id="W7QXE0"/>